<reference evidence="3 4" key="1">
    <citation type="journal article" date="2012" name="New Phytol.">
        <title>Insight into trade-off between wood decay and parasitism from the genome of a fungal forest pathogen.</title>
        <authorList>
            <person name="Olson A."/>
            <person name="Aerts A."/>
            <person name="Asiegbu F."/>
            <person name="Belbahri L."/>
            <person name="Bouzid O."/>
            <person name="Broberg A."/>
            <person name="Canback B."/>
            <person name="Coutinho P.M."/>
            <person name="Cullen D."/>
            <person name="Dalman K."/>
            <person name="Deflorio G."/>
            <person name="van Diepen L.T."/>
            <person name="Dunand C."/>
            <person name="Duplessis S."/>
            <person name="Durling M."/>
            <person name="Gonthier P."/>
            <person name="Grimwood J."/>
            <person name="Fossdal C.G."/>
            <person name="Hansson D."/>
            <person name="Henrissat B."/>
            <person name="Hietala A."/>
            <person name="Himmelstrand K."/>
            <person name="Hoffmeister D."/>
            <person name="Hogberg N."/>
            <person name="James T.Y."/>
            <person name="Karlsson M."/>
            <person name="Kohler A."/>
            <person name="Kues U."/>
            <person name="Lee Y.H."/>
            <person name="Lin Y.C."/>
            <person name="Lind M."/>
            <person name="Lindquist E."/>
            <person name="Lombard V."/>
            <person name="Lucas S."/>
            <person name="Lunden K."/>
            <person name="Morin E."/>
            <person name="Murat C."/>
            <person name="Park J."/>
            <person name="Raffaello T."/>
            <person name="Rouze P."/>
            <person name="Salamov A."/>
            <person name="Schmutz J."/>
            <person name="Solheim H."/>
            <person name="Stahlberg J."/>
            <person name="Velez H."/>
            <person name="de Vries R.P."/>
            <person name="Wiebenga A."/>
            <person name="Woodward S."/>
            <person name="Yakovlev I."/>
            <person name="Garbelotto M."/>
            <person name="Martin F."/>
            <person name="Grigoriev I.V."/>
            <person name="Stenlid J."/>
        </authorList>
    </citation>
    <scope>NUCLEOTIDE SEQUENCE [LARGE SCALE GENOMIC DNA]</scope>
    <source>
        <strain evidence="3 4">TC 32-1</strain>
    </source>
</reference>
<dbReference type="Proteomes" id="UP000030671">
    <property type="component" value="Unassembled WGS sequence"/>
</dbReference>
<dbReference type="HOGENOM" id="CLU_2264101_0_0_1"/>
<evidence type="ECO:0000256" key="1">
    <source>
        <dbReference type="SAM" id="MobiDB-lite"/>
    </source>
</evidence>
<dbReference type="KEGG" id="hir:HETIRDRAFT_451440"/>
<protein>
    <submittedName>
        <fullName evidence="3">Uncharacterized protein</fullName>
    </submittedName>
</protein>
<organism evidence="3 4">
    <name type="scientific">Heterobasidion irregulare (strain TC 32-1)</name>
    <dbReference type="NCBI Taxonomy" id="747525"/>
    <lineage>
        <taxon>Eukaryota</taxon>
        <taxon>Fungi</taxon>
        <taxon>Dikarya</taxon>
        <taxon>Basidiomycota</taxon>
        <taxon>Agaricomycotina</taxon>
        <taxon>Agaricomycetes</taxon>
        <taxon>Russulales</taxon>
        <taxon>Bondarzewiaceae</taxon>
        <taxon>Heterobasidion</taxon>
        <taxon>Heterobasidion annosum species complex</taxon>
    </lineage>
</organism>
<keyword evidence="2" id="KW-0812">Transmembrane</keyword>
<gene>
    <name evidence="3" type="ORF">HETIRDRAFT_451440</name>
</gene>
<dbReference type="AlphaFoldDB" id="W4K7H5"/>
<evidence type="ECO:0000313" key="3">
    <source>
        <dbReference type="EMBL" id="ETW81719.1"/>
    </source>
</evidence>
<sequence>MSLPGPGPCPSYPRTSHTPAPASAQVALAVVLVLAVVLALALALAVVLATFLPVSAASAPGASSPCARNQSRGSEAPPITPVPGLDPSLRYLTRPSATRLLPR</sequence>
<dbReference type="RefSeq" id="XP_009546333.1">
    <property type="nucleotide sequence ID" value="XM_009548038.1"/>
</dbReference>
<keyword evidence="4" id="KW-1185">Reference proteome</keyword>
<dbReference type="InParanoid" id="W4K7H5"/>
<feature type="region of interest" description="Disordered" evidence="1">
    <location>
        <begin position="57"/>
        <end position="103"/>
    </location>
</feature>
<evidence type="ECO:0000313" key="4">
    <source>
        <dbReference type="Proteomes" id="UP000030671"/>
    </source>
</evidence>
<feature type="transmembrane region" description="Helical" evidence="2">
    <location>
        <begin position="26"/>
        <end position="52"/>
    </location>
</feature>
<evidence type="ECO:0000256" key="2">
    <source>
        <dbReference type="SAM" id="Phobius"/>
    </source>
</evidence>
<proteinExistence type="predicted"/>
<keyword evidence="2" id="KW-0472">Membrane</keyword>
<dbReference type="GeneID" id="20676153"/>
<dbReference type="EMBL" id="KI925458">
    <property type="protein sequence ID" value="ETW81719.1"/>
    <property type="molecule type" value="Genomic_DNA"/>
</dbReference>
<accession>W4K7H5</accession>
<name>W4K7H5_HETIT</name>
<keyword evidence="2" id="KW-1133">Transmembrane helix</keyword>